<dbReference type="Proteomes" id="UP000502699">
    <property type="component" value="Chromosome"/>
</dbReference>
<gene>
    <name evidence="2" type="ORF">GWK36_01570</name>
</gene>
<evidence type="ECO:0000313" key="2">
    <source>
        <dbReference type="EMBL" id="QIK36903.1"/>
    </source>
</evidence>
<sequence>MRWRSGDSGTSRLRESSLPLLGYEHSFGPLRLELRAERIALDAGDLEIGRPIGSAASDPNTTYRFAPTTRLDDGLRPSLNLSLEDQLTWGLLLDATPSSGELSPRLDGALSLAQSRSDSAS</sequence>
<evidence type="ECO:0000256" key="1">
    <source>
        <dbReference type="SAM" id="MobiDB-lite"/>
    </source>
</evidence>
<accession>A0A6G7VA08</accession>
<protein>
    <submittedName>
        <fullName evidence="2">Uncharacterized protein</fullName>
    </submittedName>
</protein>
<feature type="compositionally biased region" description="Polar residues" evidence="1">
    <location>
        <begin position="112"/>
        <end position="121"/>
    </location>
</feature>
<feature type="region of interest" description="Disordered" evidence="1">
    <location>
        <begin position="98"/>
        <end position="121"/>
    </location>
</feature>
<proteinExistence type="predicted"/>
<organism evidence="2 3">
    <name type="scientific">Caldichromatium japonicum</name>
    <dbReference type="NCBI Taxonomy" id="2699430"/>
    <lineage>
        <taxon>Bacteria</taxon>
        <taxon>Pseudomonadati</taxon>
        <taxon>Pseudomonadota</taxon>
        <taxon>Gammaproteobacteria</taxon>
        <taxon>Chromatiales</taxon>
        <taxon>Chromatiaceae</taxon>
        <taxon>Caldichromatium</taxon>
    </lineage>
</organism>
<dbReference type="AlphaFoldDB" id="A0A6G7VA08"/>
<keyword evidence="3" id="KW-1185">Reference proteome</keyword>
<name>A0A6G7VA08_9GAMM</name>
<dbReference type="KEGG" id="cjap:GWK36_01570"/>
<evidence type="ECO:0000313" key="3">
    <source>
        <dbReference type="Proteomes" id="UP000502699"/>
    </source>
</evidence>
<dbReference type="RefSeq" id="WP_166269489.1">
    <property type="nucleotide sequence ID" value="NZ_CP048029.1"/>
</dbReference>
<reference evidence="3" key="1">
    <citation type="submission" date="2020-01" db="EMBL/GenBank/DDBJ databases">
        <title>Caldichromatium gen. nov., sp. nov., a thermophilic purple sulfur bacterium member of the family Chromatiaceae isolated from Nakabusa hot spring, Japan.</title>
        <authorList>
            <person name="Saini M.K."/>
            <person name="Hanada S."/>
            <person name="Tank M."/>
        </authorList>
    </citation>
    <scope>NUCLEOTIDE SEQUENCE [LARGE SCALE GENOMIC DNA]</scope>
    <source>
        <strain evidence="3">No.7</strain>
    </source>
</reference>
<dbReference type="EMBL" id="CP048029">
    <property type="protein sequence ID" value="QIK36903.1"/>
    <property type="molecule type" value="Genomic_DNA"/>
</dbReference>